<feature type="region of interest" description="Disordered" evidence="1">
    <location>
        <begin position="559"/>
        <end position="632"/>
    </location>
</feature>
<organism evidence="2 3">
    <name type="scientific">Hydrogenophaga palleronii</name>
    <dbReference type="NCBI Taxonomy" id="65655"/>
    <lineage>
        <taxon>Bacteria</taxon>
        <taxon>Pseudomonadati</taxon>
        <taxon>Pseudomonadota</taxon>
        <taxon>Betaproteobacteria</taxon>
        <taxon>Burkholderiales</taxon>
        <taxon>Comamonadaceae</taxon>
        <taxon>Hydrogenophaga</taxon>
    </lineage>
</organism>
<dbReference type="InterPro" id="IPR036852">
    <property type="entry name" value="Peptidase_S8/S53_dom_sf"/>
</dbReference>
<evidence type="ECO:0008006" key="4">
    <source>
        <dbReference type="Google" id="ProtNLM"/>
    </source>
</evidence>
<evidence type="ECO:0000256" key="1">
    <source>
        <dbReference type="SAM" id="MobiDB-lite"/>
    </source>
</evidence>
<reference evidence="2 3" key="1">
    <citation type="submission" date="2023-07" db="EMBL/GenBank/DDBJ databases">
        <title>Sorghum-associated microbial communities from plants grown in Nebraska, USA.</title>
        <authorList>
            <person name="Schachtman D."/>
        </authorList>
    </citation>
    <scope>NUCLEOTIDE SEQUENCE [LARGE SCALE GENOMIC DNA]</scope>
    <source>
        <strain evidence="2 3">4249</strain>
    </source>
</reference>
<dbReference type="Proteomes" id="UP001265700">
    <property type="component" value="Unassembled WGS sequence"/>
</dbReference>
<dbReference type="SUPFAM" id="SSF52743">
    <property type="entry name" value="Subtilisin-like"/>
    <property type="match status" value="1"/>
</dbReference>
<proteinExistence type="predicted"/>
<comment type="caution">
    <text evidence="2">The sequence shown here is derived from an EMBL/GenBank/DDBJ whole genome shotgun (WGS) entry which is preliminary data.</text>
</comment>
<protein>
    <recommendedName>
        <fullName evidence="4">Peptidase S8/S53 domain-containing protein</fullName>
    </recommendedName>
</protein>
<dbReference type="Gene3D" id="3.40.50.200">
    <property type="entry name" value="Peptidase S8/S53 domain"/>
    <property type="match status" value="1"/>
</dbReference>
<sequence length="668" mass="71950">MTATPPKPWQPLPKGVFTGTNWSQPGATAGEDPYLIWAESDHFAGYRLGHGHKPPKWVPIVIELTAQASVQDLVDASSTRWLQIPKVYVEVNLPTLRYCTARVRSAFFKHLRHNAHLRSLIQRYELGLPVGHHTHAIKNPCSKDGLTHLTQEAPSPGDRLTGKVLGVIDGGLAVANATFRRKQGTGATRVQYFWRQDNYYGGPWPGQATHGHREVPLDPERAGPIPDDMGYGHELTGAAIDEAIAQFTHNGQLDEEALYAYLQMWDLSRPVNHGTHVTSLAAGAVLPLNPQHDEASRVNLVAVQLDWSNVLDTSGGAMNVSVLDGLMFILARCADSAQVVVNISWGTLAGPHDGSSILEAAMDQLIELRNGQLKIAVPAGNAYQSRTHANATLQPGQSLPLNWRVQPDDHTESFLELWLQDGAEGVEIAVTPPGYTQALPVVRMGQSGLWMGEAHSQGSGAEPVCALIFPTSSALGTQGTCALLALAPTFSHRASVTTAPFGRWQVTLTNHGENAVTLDAYIERDDVALGQNTGAKQPYFEDALYDTSGNLEAWVDHPGNPTPIRRSGTFNSLSTGQRTVSVGGTRREADPTSPVGPFALYSPQKPDPDAGRPQRPGVKKVPDTLKPSDDNSALWGVLGTGSLSGSVVRLAGTSSSSPQLARDLINDW</sequence>
<feature type="compositionally biased region" description="Polar residues" evidence="1">
    <location>
        <begin position="568"/>
        <end position="582"/>
    </location>
</feature>
<keyword evidence="3" id="KW-1185">Reference proteome</keyword>
<feature type="compositionally biased region" description="Basic and acidic residues" evidence="1">
    <location>
        <begin position="620"/>
        <end position="629"/>
    </location>
</feature>
<gene>
    <name evidence="2" type="ORF">J2W49_000580</name>
</gene>
<name>A0ABU1WI34_9BURK</name>
<accession>A0ABU1WI34</accession>
<dbReference type="RefSeq" id="WP_310311435.1">
    <property type="nucleotide sequence ID" value="NZ_JAVDWU010000001.1"/>
</dbReference>
<dbReference type="Gene3D" id="2.60.120.1290">
    <property type="match status" value="1"/>
</dbReference>
<evidence type="ECO:0000313" key="3">
    <source>
        <dbReference type="Proteomes" id="UP001265700"/>
    </source>
</evidence>
<dbReference type="EMBL" id="JAVDWU010000001">
    <property type="protein sequence ID" value="MDR7148652.1"/>
    <property type="molecule type" value="Genomic_DNA"/>
</dbReference>
<evidence type="ECO:0000313" key="2">
    <source>
        <dbReference type="EMBL" id="MDR7148652.1"/>
    </source>
</evidence>